<evidence type="ECO:0000313" key="2">
    <source>
        <dbReference type="EMBL" id="MBN3323674.1"/>
    </source>
</evidence>
<organism evidence="2 3">
    <name type="scientific">Atractosteus spatula</name>
    <name type="common">Alligator gar</name>
    <name type="synonym">Lepisosteus spatula</name>
    <dbReference type="NCBI Taxonomy" id="7917"/>
    <lineage>
        <taxon>Eukaryota</taxon>
        <taxon>Metazoa</taxon>
        <taxon>Chordata</taxon>
        <taxon>Craniata</taxon>
        <taxon>Vertebrata</taxon>
        <taxon>Euteleostomi</taxon>
        <taxon>Actinopterygii</taxon>
        <taxon>Neopterygii</taxon>
        <taxon>Holostei</taxon>
        <taxon>Semionotiformes</taxon>
        <taxon>Lepisosteidae</taxon>
        <taxon>Atractosteus</taxon>
    </lineage>
</organism>
<feature type="domain" description="Ig-like" evidence="1">
    <location>
        <begin position="13"/>
        <end position="114"/>
    </location>
</feature>
<dbReference type="Gene3D" id="2.60.40.10">
    <property type="entry name" value="Immunoglobulins"/>
    <property type="match status" value="2"/>
</dbReference>
<dbReference type="EMBL" id="JAAWVO010066766">
    <property type="protein sequence ID" value="MBN3323674.1"/>
    <property type="molecule type" value="Genomic_DNA"/>
</dbReference>
<evidence type="ECO:0000313" key="3">
    <source>
        <dbReference type="Proteomes" id="UP000736164"/>
    </source>
</evidence>
<keyword evidence="3" id="KW-1185">Reference proteome</keyword>
<dbReference type="InterPro" id="IPR013106">
    <property type="entry name" value="Ig_V-set"/>
</dbReference>
<dbReference type="PANTHER" id="PTHR23267">
    <property type="entry name" value="IMMUNOGLOBULIN LIGHT CHAIN"/>
    <property type="match status" value="1"/>
</dbReference>
<dbReference type="AlphaFoldDB" id="A0A8J7THF5"/>
<dbReference type="PROSITE" id="PS50835">
    <property type="entry name" value="IG_LIKE"/>
    <property type="match status" value="2"/>
</dbReference>
<comment type="caution">
    <text evidence="2">The sequence shown here is derived from an EMBL/GenBank/DDBJ whole genome shotgun (WGS) entry which is preliminary data.</text>
</comment>
<feature type="non-terminal residue" evidence="2">
    <location>
        <position position="1"/>
    </location>
</feature>
<feature type="non-terminal residue" evidence="2">
    <location>
        <position position="277"/>
    </location>
</feature>
<dbReference type="SUPFAM" id="SSF48726">
    <property type="entry name" value="Immunoglobulin"/>
    <property type="match status" value="2"/>
</dbReference>
<dbReference type="Pfam" id="PF07686">
    <property type="entry name" value="V-set"/>
    <property type="match status" value="2"/>
</dbReference>
<sequence>LYFVLFSESSGQVTVTQTPAVKSVLHGQTVTMSCKTNPAVYNNNYLAWYQQKAGEAPKLLIYLATTRQTGIPERFSGSGSGTDFTLTITGVQAGDAADYYCQSYHQPSGKALLTQCYTAVQKPPSAGLHGDCTAAAGTSCRQSPSRESSGQFTVTQTPAVKSVLPGQTVTVSCKTSPAVHGNNRLAWYQQKAGEAPKLLIYYATNRETGIPERFSGSGSGTDFTLTITGVQVEDAADYYCQSFHYPSSTRVFTQCYTAAQKPPSAGLHMTESCPSWQ</sequence>
<dbReference type="FunFam" id="2.60.40.10:FF:001897">
    <property type="entry name" value="Uncharacterized protein"/>
    <property type="match status" value="2"/>
</dbReference>
<dbReference type="InterPro" id="IPR003599">
    <property type="entry name" value="Ig_sub"/>
</dbReference>
<feature type="domain" description="Ig-like" evidence="1">
    <location>
        <begin position="144"/>
        <end position="253"/>
    </location>
</feature>
<proteinExistence type="predicted"/>
<dbReference type="InterPro" id="IPR013783">
    <property type="entry name" value="Ig-like_fold"/>
</dbReference>
<reference evidence="2" key="1">
    <citation type="journal article" date="2021" name="Cell">
        <title>Tracing the genetic footprints of vertebrate landing in non-teleost ray-finned fishes.</title>
        <authorList>
            <person name="Bi X."/>
            <person name="Wang K."/>
            <person name="Yang L."/>
            <person name="Pan H."/>
            <person name="Jiang H."/>
            <person name="Wei Q."/>
            <person name="Fang M."/>
            <person name="Yu H."/>
            <person name="Zhu C."/>
            <person name="Cai Y."/>
            <person name="He Y."/>
            <person name="Gan X."/>
            <person name="Zeng H."/>
            <person name="Yu D."/>
            <person name="Zhu Y."/>
            <person name="Jiang H."/>
            <person name="Qiu Q."/>
            <person name="Yang H."/>
            <person name="Zhang Y.E."/>
            <person name="Wang W."/>
            <person name="Zhu M."/>
            <person name="He S."/>
            <person name="Zhang G."/>
        </authorList>
    </citation>
    <scope>NUCLEOTIDE SEQUENCE</scope>
    <source>
        <strain evidence="2">Allg_001</strain>
    </source>
</reference>
<evidence type="ECO:0000259" key="1">
    <source>
        <dbReference type="PROSITE" id="PS50835"/>
    </source>
</evidence>
<name>A0A8J7THF5_ATRSP</name>
<dbReference type="SMART" id="SM00406">
    <property type="entry name" value="IGv"/>
    <property type="match status" value="2"/>
</dbReference>
<dbReference type="InterPro" id="IPR036179">
    <property type="entry name" value="Ig-like_dom_sf"/>
</dbReference>
<protein>
    <submittedName>
        <fullName evidence="2">KV401 protein</fullName>
    </submittedName>
</protein>
<accession>A0A8J7THF5</accession>
<gene>
    <name evidence="2" type="primary">Igkv41_22</name>
    <name evidence="2" type="ORF">GTO95_0008576</name>
</gene>
<dbReference type="InterPro" id="IPR050150">
    <property type="entry name" value="IgV_Light_Chain"/>
</dbReference>
<dbReference type="Proteomes" id="UP000736164">
    <property type="component" value="Unassembled WGS sequence"/>
</dbReference>
<dbReference type="SMART" id="SM00409">
    <property type="entry name" value="IG"/>
    <property type="match status" value="2"/>
</dbReference>
<dbReference type="InterPro" id="IPR007110">
    <property type="entry name" value="Ig-like_dom"/>
</dbReference>